<dbReference type="InterPro" id="IPR051087">
    <property type="entry name" value="Mitochondrial_ACSM"/>
</dbReference>
<comment type="caution">
    <text evidence="7">The sequence shown here is derived from an EMBL/GenBank/DDBJ whole genome shotgun (WGS) entry which is preliminary data.</text>
</comment>
<dbReference type="PANTHER" id="PTHR43605">
    <property type="entry name" value="ACYL-COENZYME A SYNTHETASE"/>
    <property type="match status" value="1"/>
</dbReference>
<sequence length="554" mass="60305">MAWHVTPDGTYEECRESFEWSFPDGYNLAHDLLRKHADADRPALFQAYPDGRRETYSFADLDRLSNRLATGLRERGVGRGDRIAVVCPQRPENLLTHLAAWKLGAVSIPLSVLFGPDALRYRLDDSGASAVVADPQVSETVAEVAGDLPSLDHVVEATDGVLTDAGTPTAGTVAFADLLAAGESFAIVDTDHETPAVVLYTSGSTGPPKGVLHGHGVWAGHCPAYSMYFERNLDGVYWTPADWAWIGALGDLVFPALHYGQPVVGYPMGKFAPETAFSLLAEFDVTGAFLPPTAIRMLMCVDDPTDRYDLSLRAICSGGEPLTSEILEWADDALSGTVVNELYGQTEANLLVTNCREWFPARVGSMGKPVPGHDVRVLDSETGAELPPGEVGEFAVRRAGDPVVFREYWNRPEKTAAATVTDEKGVEWHLTGDLGSRDEDGYCWFKSRDDDVIITAGYRVGPGEVENAILDHPDVAQVGVVGVPDETRGERIVAFVQPAVGVTGDDALAAAIQDLVRDRLAKYEYPREVHFVQELPQTTTGKIQRRKLRDRIEG</sequence>
<reference evidence="7 8" key="1">
    <citation type="journal article" date="2019" name="Int. J. Syst. Evol. Microbiol.">
        <title>The Global Catalogue of Microorganisms (GCM) 10K type strain sequencing project: providing services to taxonomists for standard genome sequencing and annotation.</title>
        <authorList>
            <consortium name="The Broad Institute Genomics Platform"/>
            <consortium name="The Broad Institute Genome Sequencing Center for Infectious Disease"/>
            <person name="Wu L."/>
            <person name="Ma J."/>
        </authorList>
    </citation>
    <scope>NUCLEOTIDE SEQUENCE [LARGE SCALE GENOMIC DNA]</scope>
    <source>
        <strain evidence="7 8">CGMCC 1.12563</strain>
    </source>
</reference>
<dbReference type="RefSeq" id="WP_250875185.1">
    <property type="nucleotide sequence ID" value="NZ_JALXFV010000008.1"/>
</dbReference>
<dbReference type="Pfam" id="PF13193">
    <property type="entry name" value="AMP-binding_C"/>
    <property type="match status" value="1"/>
</dbReference>
<dbReference type="GO" id="GO:0016405">
    <property type="term" value="F:CoA-ligase activity"/>
    <property type="evidence" value="ECO:0007669"/>
    <property type="project" value="UniProtKB-ARBA"/>
</dbReference>
<feature type="domain" description="AMP-binding enzyme C-terminal" evidence="6">
    <location>
        <begin position="464"/>
        <end position="542"/>
    </location>
</feature>
<evidence type="ECO:0000256" key="2">
    <source>
        <dbReference type="ARBA" id="ARBA00022598"/>
    </source>
</evidence>
<dbReference type="Gene3D" id="3.40.50.12780">
    <property type="entry name" value="N-terminal domain of ligase-like"/>
    <property type="match status" value="1"/>
</dbReference>
<protein>
    <submittedName>
        <fullName evidence="7">Acyl-CoA synthetase</fullName>
    </submittedName>
</protein>
<dbReference type="InterPro" id="IPR020845">
    <property type="entry name" value="AMP-binding_CS"/>
</dbReference>
<keyword evidence="4" id="KW-0067">ATP-binding</keyword>
<evidence type="ECO:0000313" key="7">
    <source>
        <dbReference type="EMBL" id="MFD1515264.1"/>
    </source>
</evidence>
<dbReference type="Proteomes" id="UP001597187">
    <property type="component" value="Unassembled WGS sequence"/>
</dbReference>
<dbReference type="PANTHER" id="PTHR43605:SF10">
    <property type="entry name" value="ACYL-COA SYNTHETASE MEDIUM CHAIN FAMILY MEMBER 3"/>
    <property type="match status" value="1"/>
</dbReference>
<dbReference type="InterPro" id="IPR045851">
    <property type="entry name" value="AMP-bd_C_sf"/>
</dbReference>
<feature type="domain" description="AMP-dependent synthetase/ligase" evidence="5">
    <location>
        <begin position="38"/>
        <end position="409"/>
    </location>
</feature>
<evidence type="ECO:0000313" key="8">
    <source>
        <dbReference type="Proteomes" id="UP001597187"/>
    </source>
</evidence>
<keyword evidence="2" id="KW-0436">Ligase</keyword>
<dbReference type="Pfam" id="PF00501">
    <property type="entry name" value="AMP-binding"/>
    <property type="match status" value="1"/>
</dbReference>
<evidence type="ECO:0000259" key="6">
    <source>
        <dbReference type="Pfam" id="PF13193"/>
    </source>
</evidence>
<comment type="similarity">
    <text evidence="1">Belongs to the ATP-dependent AMP-binding enzyme family.</text>
</comment>
<dbReference type="InterPro" id="IPR025110">
    <property type="entry name" value="AMP-bd_C"/>
</dbReference>
<gene>
    <name evidence="7" type="ORF">ACFSBT_18445</name>
</gene>
<evidence type="ECO:0000256" key="3">
    <source>
        <dbReference type="ARBA" id="ARBA00022741"/>
    </source>
</evidence>
<keyword evidence="8" id="KW-1185">Reference proteome</keyword>
<dbReference type="GO" id="GO:0005524">
    <property type="term" value="F:ATP binding"/>
    <property type="evidence" value="ECO:0007669"/>
    <property type="project" value="UniProtKB-KW"/>
</dbReference>
<dbReference type="AlphaFoldDB" id="A0ABD6B2H0"/>
<dbReference type="InterPro" id="IPR042099">
    <property type="entry name" value="ANL_N_sf"/>
</dbReference>
<evidence type="ECO:0000259" key="5">
    <source>
        <dbReference type="Pfam" id="PF00501"/>
    </source>
</evidence>
<name>A0ABD6B2H0_9EURY</name>
<organism evidence="7 8">
    <name type="scientific">Halomarina rubra</name>
    <dbReference type="NCBI Taxonomy" id="2071873"/>
    <lineage>
        <taxon>Archaea</taxon>
        <taxon>Methanobacteriati</taxon>
        <taxon>Methanobacteriota</taxon>
        <taxon>Stenosarchaea group</taxon>
        <taxon>Halobacteria</taxon>
        <taxon>Halobacteriales</taxon>
        <taxon>Natronomonadaceae</taxon>
        <taxon>Halomarina</taxon>
    </lineage>
</organism>
<dbReference type="Gene3D" id="3.30.300.30">
    <property type="match status" value="1"/>
</dbReference>
<dbReference type="GO" id="GO:0016878">
    <property type="term" value="F:acid-thiol ligase activity"/>
    <property type="evidence" value="ECO:0007669"/>
    <property type="project" value="UniProtKB-ARBA"/>
</dbReference>
<dbReference type="EMBL" id="JBHUDC010000008">
    <property type="protein sequence ID" value="MFD1515264.1"/>
    <property type="molecule type" value="Genomic_DNA"/>
</dbReference>
<dbReference type="SUPFAM" id="SSF56801">
    <property type="entry name" value="Acetyl-CoA synthetase-like"/>
    <property type="match status" value="1"/>
</dbReference>
<proteinExistence type="inferred from homology"/>
<keyword evidence="3" id="KW-0547">Nucleotide-binding</keyword>
<evidence type="ECO:0000256" key="1">
    <source>
        <dbReference type="ARBA" id="ARBA00006432"/>
    </source>
</evidence>
<dbReference type="PROSITE" id="PS00455">
    <property type="entry name" value="AMP_BINDING"/>
    <property type="match status" value="1"/>
</dbReference>
<dbReference type="InterPro" id="IPR000873">
    <property type="entry name" value="AMP-dep_synth/lig_dom"/>
</dbReference>
<accession>A0ABD6B2H0</accession>
<evidence type="ECO:0000256" key="4">
    <source>
        <dbReference type="ARBA" id="ARBA00022840"/>
    </source>
</evidence>